<keyword evidence="2" id="KW-0547">Nucleotide-binding</keyword>
<dbReference type="PROSITE" id="PS51186">
    <property type="entry name" value="GNAT"/>
    <property type="match status" value="1"/>
</dbReference>
<sequence length="360" mass="39687">MSLADAVRRAYQSIEAAVRERVRARNFQGATVQPMIKLDGYELIVGSSCDPALHFGTGAELVEVFKDRALGLPPLNTTLARRMMERTRIYTALQGGRGRKPVNLAGLERILVKFRRLDIEQDGIREIDINPLLASPNGLLALDVRVVDQGPDAAGNRPPGPAIRPHPSRYVIHWSSADGTSAVVCPIWPEDEPLVVEFHRALSYQSGYSRYFQVLKLGGRVTLKRLSRICFIDYDRDLVLVADHRDPVTGAHQIVGGGRLGRRHGSDEAEFALIIRDESQGRGLGPALLRELIGVARDEGLRRIAADILAQKHVMQHVCSKLGFRFRPGPDTLVIRAELDLAGERPDPPVGKGSGMRSEV</sequence>
<dbReference type="Gene3D" id="3.30.470.20">
    <property type="entry name" value="ATP-grasp fold, B domain"/>
    <property type="match status" value="1"/>
</dbReference>
<evidence type="ECO:0000256" key="3">
    <source>
        <dbReference type="ARBA" id="ARBA00022840"/>
    </source>
</evidence>
<dbReference type="InterPro" id="IPR051538">
    <property type="entry name" value="Acyl-CoA_Synth/Transferase"/>
</dbReference>
<protein>
    <submittedName>
        <fullName evidence="5">Acetyltransferase Pat</fullName>
        <ecNumber evidence="5">2.3.1.-</ecNumber>
    </submittedName>
</protein>
<keyword evidence="5" id="KW-0012">Acyltransferase</keyword>
<name>A0A1U7CNN6_9BACT</name>
<evidence type="ECO:0000256" key="2">
    <source>
        <dbReference type="ARBA" id="ARBA00022741"/>
    </source>
</evidence>
<accession>A0A1U7CNN6</accession>
<dbReference type="SUPFAM" id="SSF55729">
    <property type="entry name" value="Acyl-CoA N-acyltransferases (Nat)"/>
    <property type="match status" value="1"/>
</dbReference>
<dbReference type="PANTHER" id="PTHR43334">
    <property type="entry name" value="ACETATE--COA LIGASE [ADP-FORMING]"/>
    <property type="match status" value="1"/>
</dbReference>
<dbReference type="KEGG" id="pbor:BSF38_02022"/>
<feature type="domain" description="N-acetyltransferase" evidence="4">
    <location>
        <begin position="182"/>
        <end position="342"/>
    </location>
</feature>
<keyword evidence="1" id="KW-0436">Ligase</keyword>
<evidence type="ECO:0000256" key="1">
    <source>
        <dbReference type="ARBA" id="ARBA00022598"/>
    </source>
</evidence>
<dbReference type="Proteomes" id="UP000186309">
    <property type="component" value="Chromosome"/>
</dbReference>
<reference evidence="6" key="1">
    <citation type="submission" date="2016-12" db="EMBL/GenBank/DDBJ databases">
        <title>Comparative genomics of four Isosphaeraceae planctomycetes: a common pool of plasmids and glycoside hydrolase genes.</title>
        <authorList>
            <person name="Ivanova A."/>
        </authorList>
    </citation>
    <scope>NUCLEOTIDE SEQUENCE [LARGE SCALE GENOMIC DNA]</scope>
    <source>
        <strain evidence="6">PX4</strain>
    </source>
</reference>
<organism evidence="5 6">
    <name type="scientific">Paludisphaera borealis</name>
    <dbReference type="NCBI Taxonomy" id="1387353"/>
    <lineage>
        <taxon>Bacteria</taxon>
        <taxon>Pseudomonadati</taxon>
        <taxon>Planctomycetota</taxon>
        <taxon>Planctomycetia</taxon>
        <taxon>Isosphaerales</taxon>
        <taxon>Isosphaeraceae</taxon>
        <taxon>Paludisphaera</taxon>
    </lineage>
</organism>
<dbReference type="GO" id="GO:0016747">
    <property type="term" value="F:acyltransferase activity, transferring groups other than amino-acyl groups"/>
    <property type="evidence" value="ECO:0007669"/>
    <property type="project" value="InterPro"/>
</dbReference>
<evidence type="ECO:0000259" key="4">
    <source>
        <dbReference type="PROSITE" id="PS51186"/>
    </source>
</evidence>
<dbReference type="EC" id="2.3.1.-" evidence="5"/>
<dbReference type="EMBL" id="CP019082">
    <property type="protein sequence ID" value="APW60550.1"/>
    <property type="molecule type" value="Genomic_DNA"/>
</dbReference>
<proteinExistence type="predicted"/>
<dbReference type="InterPro" id="IPR016181">
    <property type="entry name" value="Acyl_CoA_acyltransferase"/>
</dbReference>
<dbReference type="Pfam" id="PF13549">
    <property type="entry name" value="ATP-grasp_5"/>
    <property type="match status" value="1"/>
</dbReference>
<dbReference type="PANTHER" id="PTHR43334:SF1">
    <property type="entry name" value="3-HYDROXYPROPIONATE--COA LIGASE [ADP-FORMING]"/>
    <property type="match status" value="1"/>
</dbReference>
<dbReference type="GO" id="GO:0005524">
    <property type="term" value="F:ATP binding"/>
    <property type="evidence" value="ECO:0007669"/>
    <property type="project" value="UniProtKB-KW"/>
</dbReference>
<dbReference type="GO" id="GO:0016874">
    <property type="term" value="F:ligase activity"/>
    <property type="evidence" value="ECO:0007669"/>
    <property type="project" value="UniProtKB-KW"/>
</dbReference>
<dbReference type="Gene3D" id="3.40.630.30">
    <property type="match status" value="1"/>
</dbReference>
<dbReference type="Pfam" id="PF00583">
    <property type="entry name" value="Acetyltransf_1"/>
    <property type="match status" value="1"/>
</dbReference>
<dbReference type="AlphaFoldDB" id="A0A1U7CNN6"/>
<evidence type="ECO:0000313" key="5">
    <source>
        <dbReference type="EMBL" id="APW60550.1"/>
    </source>
</evidence>
<dbReference type="InterPro" id="IPR000182">
    <property type="entry name" value="GNAT_dom"/>
</dbReference>
<dbReference type="STRING" id="1387353.BSF38_02022"/>
<keyword evidence="3" id="KW-0067">ATP-binding</keyword>
<gene>
    <name evidence="5" type="ORF">BSF38_02022</name>
</gene>
<keyword evidence="5" id="KW-0808">Transferase</keyword>
<evidence type="ECO:0000313" key="6">
    <source>
        <dbReference type="Proteomes" id="UP000186309"/>
    </source>
</evidence>
<dbReference type="SUPFAM" id="SSF56059">
    <property type="entry name" value="Glutathione synthetase ATP-binding domain-like"/>
    <property type="match status" value="1"/>
</dbReference>
<keyword evidence="6" id="KW-1185">Reference proteome</keyword>